<proteinExistence type="predicted"/>
<dbReference type="VEuPathDB" id="TrichDB:TVAG_026170"/>
<dbReference type="Gene3D" id="2.60.40.10">
    <property type="entry name" value="Immunoglobulins"/>
    <property type="match status" value="1"/>
</dbReference>
<evidence type="ECO:0000313" key="2">
    <source>
        <dbReference type="EMBL" id="EAY14296.1"/>
    </source>
</evidence>
<dbReference type="OrthoDB" id="286301at2759"/>
<dbReference type="InterPro" id="IPR013783">
    <property type="entry name" value="Ig-like_fold"/>
</dbReference>
<dbReference type="Proteomes" id="UP000001542">
    <property type="component" value="Unassembled WGS sequence"/>
</dbReference>
<keyword evidence="1" id="KW-0812">Transmembrane</keyword>
<keyword evidence="3" id="KW-1185">Reference proteome</keyword>
<evidence type="ECO:0000256" key="1">
    <source>
        <dbReference type="SAM" id="Phobius"/>
    </source>
</evidence>
<dbReference type="VEuPathDB" id="TrichDB:TVAGG3_0504590"/>
<name>A2DZ20_TRIV3</name>
<reference evidence="2" key="2">
    <citation type="journal article" date="2007" name="Science">
        <title>Draft genome sequence of the sexually transmitted pathogen Trichomonas vaginalis.</title>
        <authorList>
            <person name="Carlton J.M."/>
            <person name="Hirt R.P."/>
            <person name="Silva J.C."/>
            <person name="Delcher A.L."/>
            <person name="Schatz M."/>
            <person name="Zhao Q."/>
            <person name="Wortman J.R."/>
            <person name="Bidwell S.L."/>
            <person name="Alsmark U.C.M."/>
            <person name="Besteiro S."/>
            <person name="Sicheritz-Ponten T."/>
            <person name="Noel C.J."/>
            <person name="Dacks J.B."/>
            <person name="Foster P.G."/>
            <person name="Simillion C."/>
            <person name="Van de Peer Y."/>
            <person name="Miranda-Saavedra D."/>
            <person name="Barton G.J."/>
            <person name="Westrop G.D."/>
            <person name="Mueller S."/>
            <person name="Dessi D."/>
            <person name="Fiori P.L."/>
            <person name="Ren Q."/>
            <person name="Paulsen I."/>
            <person name="Zhang H."/>
            <person name="Bastida-Corcuera F.D."/>
            <person name="Simoes-Barbosa A."/>
            <person name="Brown M.T."/>
            <person name="Hayes R.D."/>
            <person name="Mukherjee M."/>
            <person name="Okumura C.Y."/>
            <person name="Schneider R."/>
            <person name="Smith A.J."/>
            <person name="Vanacova S."/>
            <person name="Villalvazo M."/>
            <person name="Haas B.J."/>
            <person name="Pertea M."/>
            <person name="Feldblyum T.V."/>
            <person name="Utterback T.R."/>
            <person name="Shu C.L."/>
            <person name="Osoegawa K."/>
            <person name="de Jong P.J."/>
            <person name="Hrdy I."/>
            <person name="Horvathova L."/>
            <person name="Zubacova Z."/>
            <person name="Dolezal P."/>
            <person name="Malik S.B."/>
            <person name="Logsdon J.M. Jr."/>
            <person name="Henze K."/>
            <person name="Gupta A."/>
            <person name="Wang C.C."/>
            <person name="Dunne R.L."/>
            <person name="Upcroft J.A."/>
            <person name="Upcroft P."/>
            <person name="White O."/>
            <person name="Salzberg S.L."/>
            <person name="Tang P."/>
            <person name="Chiu C.-H."/>
            <person name="Lee Y.-S."/>
            <person name="Embley T.M."/>
            <person name="Coombs G.H."/>
            <person name="Mottram J.C."/>
            <person name="Tachezy J."/>
            <person name="Fraser-Liggett C.M."/>
            <person name="Johnson P.J."/>
        </authorList>
    </citation>
    <scope>NUCLEOTIDE SEQUENCE [LARGE SCALE GENOMIC DNA]</scope>
    <source>
        <strain evidence="2">G3</strain>
    </source>
</reference>
<sequence length="332" mass="36967">MFFSLFLASTLSETGDKILKESSDINNTITNQTETINKTLSNENENQNVSNITNNSTLVTENNSTSENTTNTTSIITDDEEEGEDDIKKKEKLMAEKDIERIRRMHHMGDFDEDRPECIGNNSYPNRVGDKYICTCRNGYFGKEGDVNGTDCWTCKPFCHTLAKCVAENTCKCHDGLLGDGYSCYPPAPSIKNIITPSSGIHPIHVIVEYTEVSSFEPYMAFCKFDELISGAQIFKNKSIACLQPQLSGTCHLSISFDGQHFSESQKYSYVSTLTAQKIDAQPFDFSKYSQLFAIISIVLTITAALIKFKGFFGSSKAIFRDPLGVPQVKAD</sequence>
<keyword evidence="1" id="KW-1133">Transmembrane helix</keyword>
<protein>
    <submittedName>
        <fullName evidence="2">Uncharacterized protein</fullName>
    </submittedName>
</protein>
<gene>
    <name evidence="2" type="ORF">TVAG_026170</name>
</gene>
<accession>A2DZ20</accession>
<feature type="transmembrane region" description="Helical" evidence="1">
    <location>
        <begin position="289"/>
        <end position="307"/>
    </location>
</feature>
<dbReference type="InterPro" id="IPR009030">
    <property type="entry name" value="Growth_fac_rcpt_cys_sf"/>
</dbReference>
<reference evidence="2" key="1">
    <citation type="submission" date="2006-10" db="EMBL/GenBank/DDBJ databases">
        <authorList>
            <person name="Amadeo P."/>
            <person name="Zhao Q."/>
            <person name="Wortman J."/>
            <person name="Fraser-Liggett C."/>
            <person name="Carlton J."/>
        </authorList>
    </citation>
    <scope>NUCLEOTIDE SEQUENCE</scope>
    <source>
        <strain evidence="2">G3</strain>
    </source>
</reference>
<dbReference type="SUPFAM" id="SSF57184">
    <property type="entry name" value="Growth factor receptor domain"/>
    <property type="match status" value="1"/>
</dbReference>
<dbReference type="EMBL" id="DS113272">
    <property type="protein sequence ID" value="EAY14296.1"/>
    <property type="molecule type" value="Genomic_DNA"/>
</dbReference>
<keyword evidence="1" id="KW-0472">Membrane</keyword>
<dbReference type="KEGG" id="tva:4772275"/>
<evidence type="ECO:0000313" key="3">
    <source>
        <dbReference type="Proteomes" id="UP000001542"/>
    </source>
</evidence>
<organism evidence="2 3">
    <name type="scientific">Trichomonas vaginalis (strain ATCC PRA-98 / G3)</name>
    <dbReference type="NCBI Taxonomy" id="412133"/>
    <lineage>
        <taxon>Eukaryota</taxon>
        <taxon>Metamonada</taxon>
        <taxon>Parabasalia</taxon>
        <taxon>Trichomonadida</taxon>
        <taxon>Trichomonadidae</taxon>
        <taxon>Trichomonas</taxon>
    </lineage>
</organism>
<dbReference type="AlphaFoldDB" id="A2DZ20"/>
<dbReference type="InParanoid" id="A2DZ20"/>
<dbReference type="RefSeq" id="XP_001326519.1">
    <property type="nucleotide sequence ID" value="XM_001326484.1"/>
</dbReference>